<dbReference type="Proteomes" id="UP001212498">
    <property type="component" value="Unassembled WGS sequence"/>
</dbReference>
<comment type="subcellular location">
    <subcellularLocation>
        <location evidence="5">Cell membrane</location>
        <topology evidence="5">Single-pass membrane protein</topology>
    </subcellularLocation>
</comment>
<evidence type="ECO:0000256" key="2">
    <source>
        <dbReference type="ARBA" id="ARBA00022759"/>
    </source>
</evidence>
<dbReference type="EMBL" id="JAPNUD010000174">
    <property type="protein sequence ID" value="MDA0646123.1"/>
    <property type="molecule type" value="Genomic_DNA"/>
</dbReference>
<evidence type="ECO:0000259" key="8">
    <source>
        <dbReference type="PROSITE" id="PS51831"/>
    </source>
</evidence>
<sequence>MGPLVVVLSVAVLVLTCGMMAALFIVVRRTSGGVPRGAKPTPEQLEAVHDELEQARTEAGQIRDRAESDAEEILRRSEAAAESAAQMRREVEEESRILKSELKELRTDLERREQRLAEREQRLDEEARRQAERDRKLAETEIELADRRAELLKVEEERRVILERVAGLTGEQARAELVRDIEHQAKREAALIVREIEGEARREGEKRATKIVTLAVQRMATEQTAESVVSVLHLPGDEMKGRIIGREGRNIRAFESTTGVNLIIDDTPEAVLLSCFDPVRRETARLTLEKLVLDGRIHPQRIEEAHDRSRAEVQELCARAGEDALVELGLTDMHPELVLLLGQLRYRTSYGQNVLKHLIESAHIAGIMAAELKLDQTLMKRCALLHDIGKALTHEVEGSHALIGAEIARRYGEQEDVVHAIEAHHNEVEVRTVEAVLTQAADAISGSRPGARRESLEAYVKRLERLEEIAQSYDGVEKVFAMQAGREIRVMVKPDAIDDIQAQVIARDVAKQVEEELTYPGQIRITVVRESRATEFAR</sequence>
<dbReference type="InterPro" id="IPR006675">
    <property type="entry name" value="HDIG_dom"/>
</dbReference>
<keyword evidence="3 5" id="KW-0378">Hydrolase</keyword>
<dbReference type="HAMAP" id="MF_00335">
    <property type="entry name" value="RNase_Y"/>
    <property type="match status" value="1"/>
</dbReference>
<dbReference type="PANTHER" id="PTHR12826:SF15">
    <property type="entry name" value="RIBONUCLEASE Y"/>
    <property type="match status" value="1"/>
</dbReference>
<dbReference type="Gene3D" id="1.10.3210.10">
    <property type="entry name" value="Hypothetical protein af1432"/>
    <property type="match status" value="1"/>
</dbReference>
<keyword evidence="7" id="KW-0175">Coiled coil</keyword>
<evidence type="ECO:0000313" key="9">
    <source>
        <dbReference type="EMBL" id="MDA0646123.1"/>
    </source>
</evidence>
<dbReference type="SUPFAM" id="SSF109604">
    <property type="entry name" value="HD-domain/PDEase-like"/>
    <property type="match status" value="1"/>
</dbReference>
<evidence type="ECO:0000256" key="6">
    <source>
        <dbReference type="NCBIfam" id="TIGR03319"/>
    </source>
</evidence>
<dbReference type="NCBIfam" id="TIGR00277">
    <property type="entry name" value="HDIG"/>
    <property type="match status" value="1"/>
</dbReference>
<keyword evidence="4 5" id="KW-0694">RNA-binding</keyword>
<proteinExistence type="inferred from homology"/>
<dbReference type="InterPro" id="IPR006674">
    <property type="entry name" value="HD_domain"/>
</dbReference>
<keyword evidence="5" id="KW-0812">Transmembrane</keyword>
<dbReference type="InterPro" id="IPR004087">
    <property type="entry name" value="KH_dom"/>
</dbReference>
<feature type="coiled-coil region" evidence="7">
    <location>
        <begin position="45"/>
        <end position="157"/>
    </location>
</feature>
<evidence type="ECO:0000256" key="4">
    <source>
        <dbReference type="ARBA" id="ARBA00022884"/>
    </source>
</evidence>
<dbReference type="SMART" id="SM00322">
    <property type="entry name" value="KH"/>
    <property type="match status" value="1"/>
</dbReference>
<organism evidence="9 10">
    <name type="scientific">Nonomuraea ferruginea</name>
    <dbReference type="NCBI Taxonomy" id="46174"/>
    <lineage>
        <taxon>Bacteria</taxon>
        <taxon>Bacillati</taxon>
        <taxon>Actinomycetota</taxon>
        <taxon>Actinomycetes</taxon>
        <taxon>Streptosporangiales</taxon>
        <taxon>Streptosporangiaceae</taxon>
        <taxon>Nonomuraea</taxon>
    </lineage>
</organism>
<dbReference type="InterPro" id="IPR017705">
    <property type="entry name" value="Ribonuclease_Y"/>
</dbReference>
<evidence type="ECO:0000313" key="10">
    <source>
        <dbReference type="Proteomes" id="UP001212498"/>
    </source>
</evidence>
<name>A0ABT4T9D7_9ACTN</name>
<dbReference type="Pfam" id="PF00013">
    <property type="entry name" value="KH_1"/>
    <property type="match status" value="1"/>
</dbReference>
<gene>
    <name evidence="5 9" type="primary">rny</name>
    <name evidence="9" type="ORF">OUY24_36320</name>
</gene>
<comment type="similarity">
    <text evidence="5">Belongs to the RNase Y family.</text>
</comment>
<reference evidence="9 10" key="1">
    <citation type="submission" date="2022-11" db="EMBL/GenBank/DDBJ databases">
        <title>Nonomuraea corallina sp. nov., a new species of the genus Nonomuraea isolated from sea side sediment in Thai sea.</title>
        <authorList>
            <person name="Ngamcharungchit C."/>
            <person name="Matsumoto A."/>
            <person name="Suriyachadkun C."/>
            <person name="Panbangred W."/>
            <person name="Inahashi Y."/>
            <person name="Intra B."/>
        </authorList>
    </citation>
    <scope>NUCLEOTIDE SEQUENCE [LARGE SCALE GENOMIC DNA]</scope>
    <source>
        <strain evidence="9 10">DSM 43553</strain>
    </source>
</reference>
<dbReference type="PROSITE" id="PS51831">
    <property type="entry name" value="HD"/>
    <property type="match status" value="1"/>
</dbReference>
<dbReference type="PANTHER" id="PTHR12826">
    <property type="entry name" value="RIBONUCLEASE Y"/>
    <property type="match status" value="1"/>
</dbReference>
<keyword evidence="1 5" id="KW-0540">Nuclease</keyword>
<comment type="function">
    <text evidence="5">Endoribonuclease that initiates mRNA decay.</text>
</comment>
<comment type="caution">
    <text evidence="9">The sequence shown here is derived from an EMBL/GenBank/DDBJ whole genome shotgun (WGS) entry which is preliminary data.</text>
</comment>
<keyword evidence="10" id="KW-1185">Reference proteome</keyword>
<dbReference type="EC" id="3.1.-.-" evidence="5 6"/>
<keyword evidence="5" id="KW-0472">Membrane</keyword>
<dbReference type="CDD" id="cd22431">
    <property type="entry name" value="KH-I_RNaseY"/>
    <property type="match status" value="1"/>
</dbReference>
<evidence type="ECO:0000256" key="3">
    <source>
        <dbReference type="ARBA" id="ARBA00022801"/>
    </source>
</evidence>
<keyword evidence="5" id="KW-1133">Transmembrane helix</keyword>
<dbReference type="SUPFAM" id="SSF54791">
    <property type="entry name" value="Eukaryotic type KH-domain (KH-domain type I)"/>
    <property type="match status" value="1"/>
</dbReference>
<evidence type="ECO:0000256" key="5">
    <source>
        <dbReference type="HAMAP-Rule" id="MF_00335"/>
    </source>
</evidence>
<dbReference type="InterPro" id="IPR022711">
    <property type="entry name" value="RNase_Y_N"/>
</dbReference>
<dbReference type="CDD" id="cd00077">
    <property type="entry name" value="HDc"/>
    <property type="match status" value="1"/>
</dbReference>
<evidence type="ECO:0000256" key="7">
    <source>
        <dbReference type="SAM" id="Coils"/>
    </source>
</evidence>
<accession>A0ABT4T9D7</accession>
<feature type="domain" description="HD" evidence="8">
    <location>
        <begin position="354"/>
        <end position="447"/>
    </location>
</feature>
<keyword evidence="5" id="KW-1003">Cell membrane</keyword>
<dbReference type="RefSeq" id="WP_246639587.1">
    <property type="nucleotide sequence ID" value="NZ_BAABFD010000014.1"/>
</dbReference>
<dbReference type="PROSITE" id="PS50084">
    <property type="entry name" value="KH_TYPE_1"/>
    <property type="match status" value="1"/>
</dbReference>
<dbReference type="Pfam" id="PF01966">
    <property type="entry name" value="HD"/>
    <property type="match status" value="1"/>
</dbReference>
<keyword evidence="2 5" id="KW-0255">Endonuclease</keyword>
<dbReference type="SMART" id="SM00471">
    <property type="entry name" value="HDc"/>
    <property type="match status" value="1"/>
</dbReference>
<dbReference type="Pfam" id="PF12072">
    <property type="entry name" value="RNase_Y_N"/>
    <property type="match status" value="1"/>
</dbReference>
<feature type="transmembrane region" description="Helical" evidence="5">
    <location>
        <begin position="6"/>
        <end position="27"/>
    </location>
</feature>
<dbReference type="InterPro" id="IPR003607">
    <property type="entry name" value="HD/PDEase_dom"/>
</dbReference>
<dbReference type="NCBIfam" id="TIGR03319">
    <property type="entry name" value="RNase_Y"/>
    <property type="match status" value="1"/>
</dbReference>
<dbReference type="InterPro" id="IPR036612">
    <property type="entry name" value="KH_dom_type_1_sf"/>
</dbReference>
<protein>
    <recommendedName>
        <fullName evidence="5 6">Ribonuclease Y</fullName>
        <shortName evidence="5">RNase Y</shortName>
        <ecNumber evidence="5 6">3.1.-.-</ecNumber>
    </recommendedName>
</protein>
<evidence type="ECO:0000256" key="1">
    <source>
        <dbReference type="ARBA" id="ARBA00022722"/>
    </source>
</evidence>
<dbReference type="InterPro" id="IPR004088">
    <property type="entry name" value="KH_dom_type_1"/>
</dbReference>